<dbReference type="OrthoDB" id="9800207at2"/>
<dbReference type="InterPro" id="IPR051800">
    <property type="entry name" value="PqiA-PqiB_transport"/>
</dbReference>
<dbReference type="GO" id="GO:0005886">
    <property type="term" value="C:plasma membrane"/>
    <property type="evidence" value="ECO:0007669"/>
    <property type="project" value="UniProtKB-SubCell"/>
</dbReference>
<dbReference type="PANTHER" id="PTHR30462">
    <property type="entry name" value="INTERMEMBRANE TRANSPORT PROTEIN PQIB-RELATED"/>
    <property type="match status" value="1"/>
</dbReference>
<dbReference type="Proteomes" id="UP000295606">
    <property type="component" value="Unassembled WGS sequence"/>
</dbReference>
<evidence type="ECO:0000256" key="1">
    <source>
        <dbReference type="ARBA" id="ARBA00004533"/>
    </source>
</evidence>
<evidence type="ECO:0000256" key="6">
    <source>
        <dbReference type="ARBA" id="ARBA00023136"/>
    </source>
</evidence>
<evidence type="ECO:0000313" key="9">
    <source>
        <dbReference type="Proteomes" id="UP000295606"/>
    </source>
</evidence>
<feature type="transmembrane region" description="Helical" evidence="7">
    <location>
        <begin position="170"/>
        <end position="188"/>
    </location>
</feature>
<reference evidence="8 9" key="1">
    <citation type="submission" date="2019-03" db="EMBL/GenBank/DDBJ databases">
        <title>Paraburkholderia sp. isolated from native Mimosa gymnas in Guartela State Park, Brazil.</title>
        <authorList>
            <person name="Paulitsch F."/>
            <person name="Hungria M."/>
            <person name="Delamuta J.R.M."/>
            <person name="Ribeiro R.A."/>
            <person name="Dall'Agnol R."/>
            <person name="Silva J.S.B."/>
        </authorList>
    </citation>
    <scope>NUCLEOTIDE SEQUENCE [LARGE SCALE GENOMIC DNA]</scope>
    <source>
        <strain evidence="8 9">CNPSo 3008</strain>
    </source>
</reference>
<feature type="transmembrane region" description="Helical" evidence="7">
    <location>
        <begin position="47"/>
        <end position="67"/>
    </location>
</feature>
<dbReference type="EMBL" id="SMOD01000055">
    <property type="protein sequence ID" value="TDG02689.1"/>
    <property type="molecule type" value="Genomic_DNA"/>
</dbReference>
<accession>A0A4R5L521</accession>
<dbReference type="Pfam" id="PF04403">
    <property type="entry name" value="PqiA"/>
    <property type="match status" value="2"/>
</dbReference>
<sequence>MEIRNLIACPDCDLLLSRPLRTRKAEMHCPRCGASIASTDMAQLDRVVALALAAMITFFVAQAYPVVELEMGGVTSATTLTGTVCALWAQGMWPLAVLVACLTIVFPFLDLAAVLYVTAPMRLGVVPPAFAVVLRVLQFVRPWVMIEVLFLGVVVTATKLASRAYVIPETALFALCTLPFMLAVVMAFEPRALWHIRETLDGRERDNLPGSLTTLPAVPFSSAKDVGLVACRSCDGVAHREFTESGHGAQPAPRARAAAQQCSRCGARMHPRKPDSLMRTQALLVAAAILYLPANLLPVLHTVTILGSKDDSIISGVVHFWRSGDWPIATVIFIASVAFPLLKLVALAFLAWTSGGTSRCHPLVGTKLFRIIERLGRWSMLDIFVIALTIALVNFRSVASATSGWGAVAFAAVVLLTMTATMQFDPRLIWDTHAGPQDRDGNGTNGPAGS</sequence>
<evidence type="ECO:0000256" key="7">
    <source>
        <dbReference type="SAM" id="Phobius"/>
    </source>
</evidence>
<feature type="transmembrane region" description="Helical" evidence="7">
    <location>
        <begin position="375"/>
        <end position="395"/>
    </location>
</feature>
<evidence type="ECO:0000256" key="3">
    <source>
        <dbReference type="ARBA" id="ARBA00022519"/>
    </source>
</evidence>
<keyword evidence="4 7" id="KW-0812">Transmembrane</keyword>
<keyword evidence="6 7" id="KW-0472">Membrane</keyword>
<protein>
    <submittedName>
        <fullName evidence="8">Paraquat-inducible protein A</fullName>
    </submittedName>
</protein>
<evidence type="ECO:0000256" key="5">
    <source>
        <dbReference type="ARBA" id="ARBA00022989"/>
    </source>
</evidence>
<feature type="transmembrane region" description="Helical" evidence="7">
    <location>
        <begin position="326"/>
        <end position="354"/>
    </location>
</feature>
<feature type="transmembrane region" description="Helical" evidence="7">
    <location>
        <begin position="139"/>
        <end position="158"/>
    </location>
</feature>
<keyword evidence="5 7" id="KW-1133">Transmembrane helix</keyword>
<dbReference type="AlphaFoldDB" id="A0A4R5L521"/>
<feature type="transmembrane region" description="Helical" evidence="7">
    <location>
        <begin position="282"/>
        <end position="306"/>
    </location>
</feature>
<comment type="caution">
    <text evidence="8">The sequence shown here is derived from an EMBL/GenBank/DDBJ whole genome shotgun (WGS) entry which is preliminary data.</text>
</comment>
<organism evidence="8 9">
    <name type="scientific">Paraburkholderia guartelaensis</name>
    <dbReference type="NCBI Taxonomy" id="2546446"/>
    <lineage>
        <taxon>Bacteria</taxon>
        <taxon>Pseudomonadati</taxon>
        <taxon>Pseudomonadota</taxon>
        <taxon>Betaproteobacteria</taxon>
        <taxon>Burkholderiales</taxon>
        <taxon>Burkholderiaceae</taxon>
        <taxon>Paraburkholderia</taxon>
    </lineage>
</organism>
<dbReference type="PANTHER" id="PTHR30462:SF3">
    <property type="entry name" value="INTERMEMBRANE TRANSPORT PROTEIN PQIA"/>
    <property type="match status" value="1"/>
</dbReference>
<comment type="subcellular location">
    <subcellularLocation>
        <location evidence="1">Cell inner membrane</location>
    </subcellularLocation>
</comment>
<keyword evidence="3" id="KW-0997">Cell inner membrane</keyword>
<feature type="transmembrane region" description="Helical" evidence="7">
    <location>
        <begin position="401"/>
        <end position="420"/>
    </location>
</feature>
<keyword evidence="2" id="KW-1003">Cell membrane</keyword>
<dbReference type="RefSeq" id="WP_133189796.1">
    <property type="nucleotide sequence ID" value="NZ_SMOD01000055.1"/>
</dbReference>
<gene>
    <name evidence="8" type="ORF">E1N52_38460</name>
</gene>
<evidence type="ECO:0000256" key="2">
    <source>
        <dbReference type="ARBA" id="ARBA00022475"/>
    </source>
</evidence>
<feature type="transmembrane region" description="Helical" evidence="7">
    <location>
        <begin position="95"/>
        <end position="118"/>
    </location>
</feature>
<proteinExistence type="predicted"/>
<evidence type="ECO:0000313" key="8">
    <source>
        <dbReference type="EMBL" id="TDG02689.1"/>
    </source>
</evidence>
<evidence type="ECO:0000256" key="4">
    <source>
        <dbReference type="ARBA" id="ARBA00022692"/>
    </source>
</evidence>
<name>A0A4R5L521_9BURK</name>
<dbReference type="InterPro" id="IPR007498">
    <property type="entry name" value="PqiA-like"/>
</dbReference>